<name>A0AAW1SEA7_9CHLO</name>
<evidence type="ECO:0000256" key="3">
    <source>
        <dbReference type="ARBA" id="ARBA00022448"/>
    </source>
</evidence>
<evidence type="ECO:0000256" key="13">
    <source>
        <dbReference type="ARBA" id="ARBA00023016"/>
    </source>
</evidence>
<dbReference type="GO" id="GO:0008270">
    <property type="term" value="F:zinc ion binding"/>
    <property type="evidence" value="ECO:0007669"/>
    <property type="project" value="UniProtKB-KW"/>
</dbReference>
<feature type="transmembrane region" description="Helical" evidence="18">
    <location>
        <begin position="665"/>
        <end position="686"/>
    </location>
</feature>
<dbReference type="SUPFAM" id="SSF52540">
    <property type="entry name" value="P-loop containing nucleoside triphosphate hydrolases"/>
    <property type="match status" value="1"/>
</dbReference>
<dbReference type="SUPFAM" id="SSF54211">
    <property type="entry name" value="Ribosomal protein S5 domain 2-like"/>
    <property type="match status" value="1"/>
</dbReference>
<dbReference type="CDD" id="cd01121">
    <property type="entry name" value="RadA_SMS_N"/>
    <property type="match status" value="1"/>
</dbReference>
<dbReference type="SUPFAM" id="SSF103481">
    <property type="entry name" value="Multidrug resistance efflux transporter EmrE"/>
    <property type="match status" value="1"/>
</dbReference>
<dbReference type="GO" id="GO:0000725">
    <property type="term" value="P:recombinational repair"/>
    <property type="evidence" value="ECO:0007669"/>
    <property type="project" value="TreeGrafter"/>
</dbReference>
<evidence type="ECO:0000256" key="16">
    <source>
        <dbReference type="ARBA" id="ARBA00023204"/>
    </source>
</evidence>
<dbReference type="InterPro" id="IPR020568">
    <property type="entry name" value="Ribosomal_Su5_D2-typ_SF"/>
</dbReference>
<evidence type="ECO:0000256" key="18">
    <source>
        <dbReference type="SAM" id="Phobius"/>
    </source>
</evidence>
<evidence type="ECO:0000256" key="1">
    <source>
        <dbReference type="ARBA" id="ARBA00004141"/>
    </source>
</evidence>
<feature type="transmembrane region" description="Helical" evidence="18">
    <location>
        <begin position="829"/>
        <end position="851"/>
    </location>
</feature>
<dbReference type="HAMAP" id="MF_01498">
    <property type="entry name" value="RadA_bact"/>
    <property type="match status" value="1"/>
</dbReference>
<evidence type="ECO:0000256" key="6">
    <source>
        <dbReference type="ARBA" id="ARBA00022741"/>
    </source>
</evidence>
<dbReference type="PRINTS" id="PR01874">
    <property type="entry name" value="DNAREPAIRADA"/>
</dbReference>
<feature type="transmembrane region" description="Helical" evidence="18">
    <location>
        <begin position="921"/>
        <end position="939"/>
    </location>
</feature>
<evidence type="ECO:0000313" key="21">
    <source>
        <dbReference type="Proteomes" id="UP001445335"/>
    </source>
</evidence>
<dbReference type="GO" id="GO:0140664">
    <property type="term" value="F:ATP-dependent DNA damage sensor activity"/>
    <property type="evidence" value="ECO:0007669"/>
    <property type="project" value="InterPro"/>
</dbReference>
<dbReference type="Pfam" id="PF08627">
    <property type="entry name" value="CRT-like"/>
    <property type="match status" value="1"/>
</dbReference>
<feature type="transmembrane region" description="Helical" evidence="18">
    <location>
        <begin position="759"/>
        <end position="779"/>
    </location>
</feature>
<feature type="transmembrane region" description="Helical" evidence="18">
    <location>
        <begin position="791"/>
        <end position="809"/>
    </location>
</feature>
<evidence type="ECO:0000256" key="7">
    <source>
        <dbReference type="ARBA" id="ARBA00022763"/>
    </source>
</evidence>
<feature type="transmembrane region" description="Helical" evidence="18">
    <location>
        <begin position="891"/>
        <end position="909"/>
    </location>
</feature>
<keyword evidence="16" id="KW-0234">DNA repair</keyword>
<keyword evidence="7" id="KW-0227">DNA damage</keyword>
<gene>
    <name evidence="20" type="ORF">WJX81_004492</name>
</gene>
<dbReference type="InterPro" id="IPR014721">
    <property type="entry name" value="Ribsml_uS5_D2-typ_fold_subgr"/>
</dbReference>
<keyword evidence="8" id="KW-0863">Zinc-finger</keyword>
<evidence type="ECO:0000256" key="8">
    <source>
        <dbReference type="ARBA" id="ARBA00022771"/>
    </source>
</evidence>
<comment type="subcellular location">
    <subcellularLocation>
        <location evidence="1">Membrane</location>
        <topology evidence="1">Multi-pass membrane protein</topology>
    </subcellularLocation>
</comment>
<keyword evidence="15 18" id="KW-0472">Membrane</keyword>
<dbReference type="Pfam" id="PF13481">
    <property type="entry name" value="AAA_25"/>
    <property type="match status" value="1"/>
</dbReference>
<evidence type="ECO:0000256" key="12">
    <source>
        <dbReference type="ARBA" id="ARBA00022989"/>
    </source>
</evidence>
<dbReference type="GO" id="GO:0016787">
    <property type="term" value="F:hydrolase activity"/>
    <property type="evidence" value="ECO:0007669"/>
    <property type="project" value="UniProtKB-KW"/>
</dbReference>
<comment type="similarity">
    <text evidence="2">Belongs to the CRT-like transporter family.</text>
</comment>
<keyword evidence="14" id="KW-0238">DNA-binding</keyword>
<keyword evidence="21" id="KW-1185">Reference proteome</keyword>
<dbReference type="AlphaFoldDB" id="A0AAW1SEA7"/>
<keyword evidence="3" id="KW-0813">Transport</keyword>
<feature type="region of interest" description="Disordered" evidence="17">
    <location>
        <begin position="607"/>
        <end position="629"/>
    </location>
</feature>
<keyword evidence="13" id="KW-0346">Stress response</keyword>
<dbReference type="GO" id="GO:0005524">
    <property type="term" value="F:ATP binding"/>
    <property type="evidence" value="ECO:0007669"/>
    <property type="project" value="UniProtKB-KW"/>
</dbReference>
<dbReference type="PANTHER" id="PTHR32472">
    <property type="entry name" value="DNA REPAIR PROTEIN RADA"/>
    <property type="match status" value="1"/>
</dbReference>
<feature type="domain" description="RecA family profile 1" evidence="19">
    <location>
        <begin position="135"/>
        <end position="311"/>
    </location>
</feature>
<keyword evidence="11" id="KW-0067">ATP-binding</keyword>
<evidence type="ECO:0000313" key="20">
    <source>
        <dbReference type="EMBL" id="KAK9843738.1"/>
    </source>
</evidence>
<dbReference type="PROSITE" id="PS50162">
    <property type="entry name" value="RECA_2"/>
    <property type="match status" value="1"/>
</dbReference>
<dbReference type="InterPro" id="IPR004504">
    <property type="entry name" value="DNA_repair_RadA"/>
</dbReference>
<keyword evidence="5" id="KW-0479">Metal-binding</keyword>
<evidence type="ECO:0000256" key="11">
    <source>
        <dbReference type="ARBA" id="ARBA00022840"/>
    </source>
</evidence>
<dbReference type="GO" id="GO:0003684">
    <property type="term" value="F:damaged DNA binding"/>
    <property type="evidence" value="ECO:0007669"/>
    <property type="project" value="InterPro"/>
</dbReference>
<evidence type="ECO:0000256" key="15">
    <source>
        <dbReference type="ARBA" id="ARBA00023136"/>
    </source>
</evidence>
<evidence type="ECO:0000256" key="9">
    <source>
        <dbReference type="ARBA" id="ARBA00022801"/>
    </source>
</evidence>
<dbReference type="InterPro" id="IPR003593">
    <property type="entry name" value="AAA+_ATPase"/>
</dbReference>
<dbReference type="Pfam" id="PF13541">
    <property type="entry name" value="ChlI"/>
    <property type="match status" value="1"/>
</dbReference>
<dbReference type="InterPro" id="IPR037185">
    <property type="entry name" value="EmrE-like"/>
</dbReference>
<keyword evidence="6" id="KW-0547">Nucleotide-binding</keyword>
<dbReference type="Gene3D" id="3.30.230.10">
    <property type="match status" value="1"/>
</dbReference>
<dbReference type="Proteomes" id="UP001445335">
    <property type="component" value="Unassembled WGS sequence"/>
</dbReference>
<evidence type="ECO:0000256" key="10">
    <source>
        <dbReference type="ARBA" id="ARBA00022833"/>
    </source>
</evidence>
<dbReference type="InterPro" id="IPR027417">
    <property type="entry name" value="P-loop_NTPase"/>
</dbReference>
<reference evidence="20 21" key="1">
    <citation type="journal article" date="2024" name="Nat. Commun.">
        <title>Phylogenomics reveals the evolutionary origins of lichenization in chlorophyte algae.</title>
        <authorList>
            <person name="Puginier C."/>
            <person name="Libourel C."/>
            <person name="Otte J."/>
            <person name="Skaloud P."/>
            <person name="Haon M."/>
            <person name="Grisel S."/>
            <person name="Petersen M."/>
            <person name="Berrin J.G."/>
            <person name="Delaux P.M."/>
            <person name="Dal Grande F."/>
            <person name="Keller J."/>
        </authorList>
    </citation>
    <scope>NUCLEOTIDE SEQUENCE [LARGE SCALE GENOMIC DNA]</scope>
    <source>
        <strain evidence="20 21">SAG 245.80</strain>
    </source>
</reference>
<keyword evidence="12 18" id="KW-1133">Transmembrane helix</keyword>
<proteinExistence type="inferred from homology"/>
<dbReference type="InterPro" id="IPR020588">
    <property type="entry name" value="RecA_ATP-bd"/>
</dbReference>
<dbReference type="PANTHER" id="PTHR32472:SF10">
    <property type="entry name" value="DNA REPAIR PROTEIN RADA-LIKE PROTEIN"/>
    <property type="match status" value="1"/>
</dbReference>
<accession>A0AAW1SEA7</accession>
<feature type="transmembrane region" description="Helical" evidence="18">
    <location>
        <begin position="945"/>
        <end position="964"/>
    </location>
</feature>
<evidence type="ECO:0000256" key="17">
    <source>
        <dbReference type="SAM" id="MobiDB-lite"/>
    </source>
</evidence>
<feature type="transmembrane region" description="Helical" evidence="18">
    <location>
        <begin position="706"/>
        <end position="725"/>
    </location>
</feature>
<evidence type="ECO:0000256" key="2">
    <source>
        <dbReference type="ARBA" id="ARBA00006690"/>
    </source>
</evidence>
<sequence length="982" mass="102813">MAQALWPVRQPVHKERISLRTFATFGNAPAGKSKVVYRCSTCGEVAGQWKGRCPACDGWNTMEKEAVAPASAGSGGGSGIAAARASANGAPRGLSRLAAASPATRPRMGGWVAETMQRPQRLTEVRRGGFGALWRIPLAGATGAELGRVLGGGVIPGSLTLVGGDPGVGKSTLLLQVAAMLVAPVTPTVAPAAADEGAAVAEPADAEVEAGSAVLYVSAEESVEQVGCRAERMGLRTAANVFLYSATRLEDVLREIAAMRPRAVIIDSIQTVYLDDVTGSAGSVSQVRECATALLHVAKREGIPIFLVGHVTKDGAIAGPRVLEHVVDAVLFMEGERREAFRLVRGLKNRYGATDEVGVFEMTDSGLVAVANPSALFLRDRALAPNASSAVTVAVEGTRPLLLEVQALCSPVHQGGGPPVRVPNGLKGNRLSLILAVLTKHARMPLYKVDLHINVVGGLLLSEPATDLAVALAIASSFYEQPIAADLAAIGEIGLGGELRPVAHTERRVAEASKLGFGTVLVPAASAPTARGRLAGTRIVPCRTVVDALRAALGPAVFARRRAPEPEDAVDVDVVEPGKASLQASHRLAQTRQRKLRDACVARVAQASRDEETAEDGEGTAKLAESPKDDGPSAVYIAGSLLAVMGLGIANRVLYKMALQPLGDYVFFLAQFQTFGYVAVYFAFLFFRYRSGAVTKDMLNAPDKRLFVLIGGLEAVSQLLGFIGASKLPGVVLPLLQQTILLWQVSLGYLVLGKRLTPAEMAGAALVIAGVCTAAWPSGDGPSVFTQLSPLYTGIFVSSMLFPALASIFKEKIFTEAKQKLGGKQLDLFVVNSFGSGAQAVCVFLLLPFLASLRGISFSELPAYLTEGAQCLMGISPAGCGSDCSGAPLLAPLYVACNLGFNIAALNLLRATGNVVQSLAMQSVIPLTIWAFTFPLPYLDAAPPLGANFVTGTGILLAGLLTYNSPKWRPALQKQLQGDKQA</sequence>
<dbReference type="GO" id="GO:0016020">
    <property type="term" value="C:membrane"/>
    <property type="evidence" value="ECO:0007669"/>
    <property type="project" value="UniProtKB-SubCell"/>
</dbReference>
<dbReference type="Gene3D" id="3.40.50.300">
    <property type="entry name" value="P-loop containing nucleotide triphosphate hydrolases"/>
    <property type="match status" value="1"/>
</dbReference>
<evidence type="ECO:0000256" key="4">
    <source>
        <dbReference type="ARBA" id="ARBA00022692"/>
    </source>
</evidence>
<dbReference type="SMART" id="SM00382">
    <property type="entry name" value="AAA"/>
    <property type="match status" value="1"/>
</dbReference>
<evidence type="ECO:0000259" key="19">
    <source>
        <dbReference type="PROSITE" id="PS50162"/>
    </source>
</evidence>
<feature type="transmembrane region" description="Helical" evidence="18">
    <location>
        <begin position="731"/>
        <end position="752"/>
    </location>
</feature>
<comment type="caution">
    <text evidence="20">The sequence shown here is derived from an EMBL/GenBank/DDBJ whole genome shotgun (WGS) entry which is preliminary data.</text>
</comment>
<dbReference type="InterPro" id="IPR041166">
    <property type="entry name" value="Rubredoxin_2"/>
</dbReference>
<dbReference type="Pfam" id="PF18073">
    <property type="entry name" value="Zn_ribbon_LapB"/>
    <property type="match status" value="1"/>
</dbReference>
<organism evidence="20 21">
    <name type="scientific">Elliptochloris bilobata</name>
    <dbReference type="NCBI Taxonomy" id="381761"/>
    <lineage>
        <taxon>Eukaryota</taxon>
        <taxon>Viridiplantae</taxon>
        <taxon>Chlorophyta</taxon>
        <taxon>core chlorophytes</taxon>
        <taxon>Trebouxiophyceae</taxon>
        <taxon>Trebouxiophyceae incertae sedis</taxon>
        <taxon>Elliptochloris clade</taxon>
        <taxon>Elliptochloris</taxon>
    </lineage>
</organism>
<keyword evidence="10" id="KW-0862">Zinc</keyword>
<dbReference type="InterPro" id="IPR013936">
    <property type="entry name" value="CRT-like"/>
</dbReference>
<dbReference type="EMBL" id="JALJOU010000005">
    <property type="protein sequence ID" value="KAK9843738.1"/>
    <property type="molecule type" value="Genomic_DNA"/>
</dbReference>
<evidence type="ECO:0000256" key="14">
    <source>
        <dbReference type="ARBA" id="ARBA00023125"/>
    </source>
</evidence>
<protein>
    <recommendedName>
        <fullName evidence="19">RecA family profile 1 domain-containing protein</fullName>
    </recommendedName>
</protein>
<keyword evidence="4 18" id="KW-0812">Transmembrane</keyword>
<keyword evidence="9" id="KW-0378">Hydrolase</keyword>
<evidence type="ECO:0000256" key="5">
    <source>
        <dbReference type="ARBA" id="ARBA00022723"/>
    </source>
</evidence>